<evidence type="ECO:0000313" key="7">
    <source>
        <dbReference type="Proteomes" id="UP001501570"/>
    </source>
</evidence>
<feature type="signal peptide" evidence="4">
    <location>
        <begin position="1"/>
        <end position="20"/>
    </location>
</feature>
<comment type="similarity">
    <text evidence="2">Belongs to the bacterial solute-binding protein SsuA/TauA family.</text>
</comment>
<dbReference type="PROSITE" id="PS51257">
    <property type="entry name" value="PROKAR_LIPOPROTEIN"/>
    <property type="match status" value="1"/>
</dbReference>
<feature type="chain" id="PRO_5045589889" description="SsuA/THI5-like domain-containing protein" evidence="4">
    <location>
        <begin position="21"/>
        <end position="339"/>
    </location>
</feature>
<protein>
    <recommendedName>
        <fullName evidence="5">SsuA/THI5-like domain-containing protein</fullName>
    </recommendedName>
</protein>
<sequence length="339" mass="34933">MTHKKWRVLATGTAVLVAVAGCNSAVTNSADDKAAAPGKPTKVTIAIPASSAAASFIQLAVSAGLTSKLGLDVTLNTTIPPANTPAALVSGSIQAAALTSTATQASGKGIPVVNVVNTGSHAPFVMLGAPGIKQISDLSGKSVVTSAPTDTPGTETQQILQAAGVSSKAKIISVASVPGRSALFDGGQADAIYEALNLALQDAAKRPGSTIIGDNQGLPVTPADGLAVTKTYLQQHKDTVSALVKACMQASNMMKNEPDQAAPYLEKIYKLNADEVKQFLDRQQKSLVVTGQPTDEAYSNQADLFNKQPNQSVQWTTAKVQASWDTTLAAQADQELGFH</sequence>
<accession>A0ABP9S4F9</accession>
<reference evidence="7" key="1">
    <citation type="journal article" date="2019" name="Int. J. Syst. Evol. Microbiol.">
        <title>The Global Catalogue of Microorganisms (GCM) 10K type strain sequencing project: providing services to taxonomists for standard genome sequencing and annotation.</title>
        <authorList>
            <consortium name="The Broad Institute Genomics Platform"/>
            <consortium name="The Broad Institute Genome Sequencing Center for Infectious Disease"/>
            <person name="Wu L."/>
            <person name="Ma J."/>
        </authorList>
    </citation>
    <scope>NUCLEOTIDE SEQUENCE [LARGE SCALE GENOMIC DNA]</scope>
    <source>
        <strain evidence="7">JCM 18304</strain>
    </source>
</reference>
<evidence type="ECO:0000256" key="1">
    <source>
        <dbReference type="ARBA" id="ARBA00004418"/>
    </source>
</evidence>
<dbReference type="RefSeq" id="WP_345632618.1">
    <property type="nucleotide sequence ID" value="NZ_BAABJQ010000014.1"/>
</dbReference>
<dbReference type="PANTHER" id="PTHR30024">
    <property type="entry name" value="ALIPHATIC SULFONATES-BINDING PROTEIN-RELATED"/>
    <property type="match status" value="1"/>
</dbReference>
<dbReference type="Proteomes" id="UP001501570">
    <property type="component" value="Unassembled WGS sequence"/>
</dbReference>
<organism evidence="6 7">
    <name type="scientific">Rugosimonospora acidiphila</name>
    <dbReference type="NCBI Taxonomy" id="556531"/>
    <lineage>
        <taxon>Bacteria</taxon>
        <taxon>Bacillati</taxon>
        <taxon>Actinomycetota</taxon>
        <taxon>Actinomycetes</taxon>
        <taxon>Micromonosporales</taxon>
        <taxon>Micromonosporaceae</taxon>
        <taxon>Rugosimonospora</taxon>
    </lineage>
</organism>
<evidence type="ECO:0000256" key="2">
    <source>
        <dbReference type="ARBA" id="ARBA00010742"/>
    </source>
</evidence>
<evidence type="ECO:0000259" key="5">
    <source>
        <dbReference type="Pfam" id="PF09084"/>
    </source>
</evidence>
<name>A0ABP9S4F9_9ACTN</name>
<comment type="subcellular location">
    <subcellularLocation>
        <location evidence="1">Periplasm</location>
    </subcellularLocation>
</comment>
<dbReference type="SUPFAM" id="SSF53850">
    <property type="entry name" value="Periplasmic binding protein-like II"/>
    <property type="match status" value="1"/>
</dbReference>
<evidence type="ECO:0000256" key="3">
    <source>
        <dbReference type="ARBA" id="ARBA00022729"/>
    </source>
</evidence>
<dbReference type="Gene3D" id="3.40.190.10">
    <property type="entry name" value="Periplasmic binding protein-like II"/>
    <property type="match status" value="2"/>
</dbReference>
<keyword evidence="7" id="KW-1185">Reference proteome</keyword>
<proteinExistence type="inferred from homology"/>
<comment type="caution">
    <text evidence="6">The sequence shown here is derived from an EMBL/GenBank/DDBJ whole genome shotgun (WGS) entry which is preliminary data.</text>
</comment>
<feature type="domain" description="SsuA/THI5-like" evidence="5">
    <location>
        <begin position="63"/>
        <end position="261"/>
    </location>
</feature>
<gene>
    <name evidence="6" type="ORF">GCM10023322_45430</name>
</gene>
<dbReference type="EMBL" id="BAABJQ010000014">
    <property type="protein sequence ID" value="GAA5190395.1"/>
    <property type="molecule type" value="Genomic_DNA"/>
</dbReference>
<dbReference type="PANTHER" id="PTHR30024:SF47">
    <property type="entry name" value="TAURINE-BINDING PERIPLASMIC PROTEIN"/>
    <property type="match status" value="1"/>
</dbReference>
<keyword evidence="3 4" id="KW-0732">Signal</keyword>
<dbReference type="Pfam" id="PF09084">
    <property type="entry name" value="NMT1"/>
    <property type="match status" value="1"/>
</dbReference>
<evidence type="ECO:0000313" key="6">
    <source>
        <dbReference type="EMBL" id="GAA5190395.1"/>
    </source>
</evidence>
<evidence type="ECO:0000256" key="4">
    <source>
        <dbReference type="SAM" id="SignalP"/>
    </source>
</evidence>
<dbReference type="InterPro" id="IPR015168">
    <property type="entry name" value="SsuA/THI5"/>
</dbReference>